<organism evidence="7 8">
    <name type="scientific">Candidatus Yonathbacteria bacterium RIFCSPLOWO2_01_FULL_47_33b</name>
    <dbReference type="NCBI Taxonomy" id="1802727"/>
    <lineage>
        <taxon>Bacteria</taxon>
        <taxon>Candidatus Yonathiibacteriota</taxon>
    </lineage>
</organism>
<keyword evidence="4 6" id="KW-1133">Transmembrane helix</keyword>
<comment type="caution">
    <text evidence="7">The sequence shown here is derived from an EMBL/GenBank/DDBJ whole genome shotgun (WGS) entry which is preliminary data.</text>
</comment>
<dbReference type="PANTHER" id="PTHR42709">
    <property type="entry name" value="ALKALINE PHOSPHATASE LIKE PROTEIN"/>
    <property type="match status" value="1"/>
</dbReference>
<evidence type="ECO:0000256" key="1">
    <source>
        <dbReference type="ARBA" id="ARBA00004651"/>
    </source>
</evidence>
<dbReference type="InterPro" id="IPR051311">
    <property type="entry name" value="DedA_domain"/>
</dbReference>
<dbReference type="Proteomes" id="UP000177987">
    <property type="component" value="Unassembled WGS sequence"/>
</dbReference>
<proteinExistence type="predicted"/>
<evidence type="ECO:0008006" key="9">
    <source>
        <dbReference type="Google" id="ProtNLM"/>
    </source>
</evidence>
<dbReference type="STRING" id="1802727.A2937_04100"/>
<dbReference type="PANTHER" id="PTHR42709:SF6">
    <property type="entry name" value="UNDECAPRENYL PHOSPHATE TRANSPORTER A"/>
    <property type="match status" value="1"/>
</dbReference>
<dbReference type="EMBL" id="MHUW01000019">
    <property type="protein sequence ID" value="OHA83304.1"/>
    <property type="molecule type" value="Genomic_DNA"/>
</dbReference>
<feature type="transmembrane region" description="Helical" evidence="6">
    <location>
        <begin position="105"/>
        <end position="127"/>
    </location>
</feature>
<sequence>MLWYYLGSILKDKAFAQRTISWAERAITYFLPRFRERPFKSIFFSKFIYGANRATVIMSGVLKVKFELFLRAEFFASILWVSLYLAVGHFFGYAAVHITRNASRFALLIVVFVVAFILLQKLLTLYYERREHQKLEKDSNPQR</sequence>
<evidence type="ECO:0000256" key="2">
    <source>
        <dbReference type="ARBA" id="ARBA00022475"/>
    </source>
</evidence>
<keyword evidence="5 6" id="KW-0472">Membrane</keyword>
<evidence type="ECO:0000313" key="7">
    <source>
        <dbReference type="EMBL" id="OHA83304.1"/>
    </source>
</evidence>
<dbReference type="GO" id="GO:0005886">
    <property type="term" value="C:plasma membrane"/>
    <property type="evidence" value="ECO:0007669"/>
    <property type="project" value="UniProtKB-SubCell"/>
</dbReference>
<name>A0A1G2SEA2_9BACT</name>
<evidence type="ECO:0000256" key="5">
    <source>
        <dbReference type="ARBA" id="ARBA00023136"/>
    </source>
</evidence>
<evidence type="ECO:0000256" key="4">
    <source>
        <dbReference type="ARBA" id="ARBA00022989"/>
    </source>
</evidence>
<evidence type="ECO:0000313" key="8">
    <source>
        <dbReference type="Proteomes" id="UP000177987"/>
    </source>
</evidence>
<accession>A0A1G2SEA2</accession>
<evidence type="ECO:0000256" key="6">
    <source>
        <dbReference type="SAM" id="Phobius"/>
    </source>
</evidence>
<keyword evidence="2" id="KW-1003">Cell membrane</keyword>
<dbReference type="AlphaFoldDB" id="A0A1G2SEA2"/>
<protein>
    <recommendedName>
        <fullName evidence="9">DedA family protein</fullName>
    </recommendedName>
</protein>
<feature type="transmembrane region" description="Helical" evidence="6">
    <location>
        <begin position="74"/>
        <end position="93"/>
    </location>
</feature>
<reference evidence="7 8" key="1">
    <citation type="journal article" date="2016" name="Nat. Commun.">
        <title>Thousands of microbial genomes shed light on interconnected biogeochemical processes in an aquifer system.</title>
        <authorList>
            <person name="Anantharaman K."/>
            <person name="Brown C.T."/>
            <person name="Hug L.A."/>
            <person name="Sharon I."/>
            <person name="Castelle C.J."/>
            <person name="Probst A.J."/>
            <person name="Thomas B.C."/>
            <person name="Singh A."/>
            <person name="Wilkins M.J."/>
            <person name="Karaoz U."/>
            <person name="Brodie E.L."/>
            <person name="Williams K.H."/>
            <person name="Hubbard S.S."/>
            <person name="Banfield J.F."/>
        </authorList>
    </citation>
    <scope>NUCLEOTIDE SEQUENCE [LARGE SCALE GENOMIC DNA]</scope>
</reference>
<keyword evidence="3 6" id="KW-0812">Transmembrane</keyword>
<comment type="subcellular location">
    <subcellularLocation>
        <location evidence="1">Cell membrane</location>
        <topology evidence="1">Multi-pass membrane protein</topology>
    </subcellularLocation>
</comment>
<gene>
    <name evidence="7" type="ORF">A2937_04100</name>
</gene>
<evidence type="ECO:0000256" key="3">
    <source>
        <dbReference type="ARBA" id="ARBA00022692"/>
    </source>
</evidence>